<reference evidence="10 11" key="1">
    <citation type="submission" date="2018-06" db="EMBL/GenBank/DDBJ databases">
        <authorList>
            <consortium name="Pathogen Informatics"/>
            <person name="Doyle S."/>
        </authorList>
    </citation>
    <scope>NUCLEOTIDE SEQUENCE [LARGE SCALE GENOMIC DNA]</scope>
    <source>
        <strain evidence="10 11">NCTC13335</strain>
    </source>
</reference>
<keyword evidence="5 7" id="KW-0472">Membrane</keyword>
<dbReference type="PROSITE" id="PS52016">
    <property type="entry name" value="TONB_DEPENDENT_REC_3"/>
    <property type="match status" value="1"/>
</dbReference>
<keyword evidence="4 7" id="KW-0812">Transmembrane</keyword>
<dbReference type="Gene3D" id="2.170.130.10">
    <property type="entry name" value="TonB-dependent receptor, plug domain"/>
    <property type="match status" value="1"/>
</dbReference>
<dbReference type="SUPFAM" id="SSF56935">
    <property type="entry name" value="Porins"/>
    <property type="match status" value="1"/>
</dbReference>
<dbReference type="InterPro" id="IPR036942">
    <property type="entry name" value="Beta-barrel_TonB_sf"/>
</dbReference>
<dbReference type="Gene3D" id="2.40.170.20">
    <property type="entry name" value="TonB-dependent receptor, beta-barrel domain"/>
    <property type="match status" value="1"/>
</dbReference>
<evidence type="ECO:0000313" key="10">
    <source>
        <dbReference type="EMBL" id="STO93192.1"/>
    </source>
</evidence>
<gene>
    <name evidence="10" type="ORF">NCTC13335_01056</name>
</gene>
<keyword evidence="3 7" id="KW-1134">Transmembrane beta strand</keyword>
<dbReference type="InterPro" id="IPR012910">
    <property type="entry name" value="Plug_dom"/>
</dbReference>
<dbReference type="EMBL" id="UGHS01000004">
    <property type="protein sequence ID" value="STO93192.1"/>
    <property type="molecule type" value="Genomic_DNA"/>
</dbReference>
<organism evidence="10 11">
    <name type="scientific">Haemophilus pittmaniae</name>
    <dbReference type="NCBI Taxonomy" id="249188"/>
    <lineage>
        <taxon>Bacteria</taxon>
        <taxon>Pseudomonadati</taxon>
        <taxon>Pseudomonadota</taxon>
        <taxon>Gammaproteobacteria</taxon>
        <taxon>Pasteurellales</taxon>
        <taxon>Pasteurellaceae</taxon>
        <taxon>Haemophilus</taxon>
    </lineage>
</organism>
<feature type="domain" description="TonB-dependent receptor plug" evidence="9">
    <location>
        <begin position="51"/>
        <end position="181"/>
    </location>
</feature>
<comment type="subcellular location">
    <subcellularLocation>
        <location evidence="1 7">Cell outer membrane</location>
        <topology evidence="1 7">Multi-pass membrane protein</topology>
    </subcellularLocation>
</comment>
<feature type="signal peptide" evidence="8">
    <location>
        <begin position="1"/>
        <end position="25"/>
    </location>
</feature>
<sequence>MTGPFRLSRSALLVCSFSMPLMAFADTSTDTANALQLDTIVVSDTPFSQQTGTQKITEQQIRLKPSKDGNITELLRNNPNVQFSNSADTSESGGEIAPNEVSIHGAAFYSNNYTIDNLSNNDNLNPASDNSLKAGKDVDGYSPMDLPGGGTQAFWIDSSLLKNVEVFDSNVSAKHGNFTGGVINAELKDPDLRKFSGKVFYRITRDDWASFKVDNEEKFSRAETLGSQPQFTKQQYGIVLNQPIGDKGGLLFQYTRSESKIPYHNKNLATWVNQRRTNETFLLRGVYLPDNGDLLKATLMYSPHESRYYKADIKNGQFTNTGGGVQVNLQWDHDFNWGKMKTTLGYKKSGNKIEHESDVYNYYVTGIDWCSSYNSRTGACIYGAEGGYGTYQTEKQTWTIKQDFDVTAFDTGPLQHKLGFGWEVDLAKAKYQRENDAYTNTYALINARRPALGQYLKTYTLYPKRDVSVGDNTYVAYLEDSITWKRLNVTLGARVDYDEYLGNTNIAPRFSASYDLFGDGTTRLFGGINRYYAGTVLSYKLRNSIGQNTLYSRTSSTGTFTEKARNTSYDVSDLKTPYSDEYNLGVEQQLFGTKWTFKWVNRKERNQFTRTSQRINNLLIYNMTNAGKSNNDTYSLTISPLQPYKMKFAEVGFNLGAQISKTKSNYNSYDVAALDDGIDMMILNGKLQSISDGLPATDYNTPWSTFLELNTHFPQLNLDWSQRFSYNSGYRYYATDTGNCPAISDACGSYAGKVKVYDEKTQGSYFNLDWRFLYKQPIYQGQYLEFSLDINNVLNRKVLATTSGSTSTYKMGRNFWLGVSYNW</sequence>
<keyword evidence="2 7" id="KW-0813">Transport</keyword>
<dbReference type="AlphaFoldDB" id="A0A377IYE6"/>
<evidence type="ECO:0000256" key="7">
    <source>
        <dbReference type="PROSITE-ProRule" id="PRU01360"/>
    </source>
</evidence>
<evidence type="ECO:0000256" key="5">
    <source>
        <dbReference type="ARBA" id="ARBA00023136"/>
    </source>
</evidence>
<evidence type="ECO:0000313" key="11">
    <source>
        <dbReference type="Proteomes" id="UP000255264"/>
    </source>
</evidence>
<comment type="similarity">
    <text evidence="7">Belongs to the TonB-dependent receptor family.</text>
</comment>
<keyword evidence="6 7" id="KW-0998">Cell outer membrane</keyword>
<keyword evidence="11" id="KW-1185">Reference proteome</keyword>
<evidence type="ECO:0000256" key="3">
    <source>
        <dbReference type="ARBA" id="ARBA00022452"/>
    </source>
</evidence>
<dbReference type="InterPro" id="IPR037066">
    <property type="entry name" value="Plug_dom_sf"/>
</dbReference>
<evidence type="ECO:0000256" key="6">
    <source>
        <dbReference type="ARBA" id="ARBA00023237"/>
    </source>
</evidence>
<dbReference type="Proteomes" id="UP000255264">
    <property type="component" value="Unassembled WGS sequence"/>
</dbReference>
<dbReference type="OrthoDB" id="9766643at2"/>
<protein>
    <submittedName>
        <fullName evidence="10">Probable TonB-dependent transport protein</fullName>
    </submittedName>
</protein>
<proteinExistence type="inferred from homology"/>
<evidence type="ECO:0000256" key="1">
    <source>
        <dbReference type="ARBA" id="ARBA00004571"/>
    </source>
</evidence>
<dbReference type="Pfam" id="PF07715">
    <property type="entry name" value="Plug"/>
    <property type="match status" value="1"/>
</dbReference>
<dbReference type="RefSeq" id="WP_115003066.1">
    <property type="nucleotide sequence ID" value="NZ_UGHS01000004.1"/>
</dbReference>
<evidence type="ECO:0000259" key="9">
    <source>
        <dbReference type="Pfam" id="PF07715"/>
    </source>
</evidence>
<accession>A0A377IYE6</accession>
<dbReference type="GO" id="GO:0009279">
    <property type="term" value="C:cell outer membrane"/>
    <property type="evidence" value="ECO:0007669"/>
    <property type="project" value="UniProtKB-SubCell"/>
</dbReference>
<evidence type="ECO:0000256" key="4">
    <source>
        <dbReference type="ARBA" id="ARBA00022692"/>
    </source>
</evidence>
<evidence type="ECO:0000256" key="8">
    <source>
        <dbReference type="SAM" id="SignalP"/>
    </source>
</evidence>
<name>A0A377IYE6_9PAST</name>
<dbReference type="InterPro" id="IPR039426">
    <property type="entry name" value="TonB-dep_rcpt-like"/>
</dbReference>
<evidence type="ECO:0000256" key="2">
    <source>
        <dbReference type="ARBA" id="ARBA00022448"/>
    </source>
</evidence>
<feature type="chain" id="PRO_5016581512" evidence="8">
    <location>
        <begin position="26"/>
        <end position="823"/>
    </location>
</feature>
<keyword evidence="8" id="KW-0732">Signal</keyword>